<dbReference type="InterPro" id="IPR000394">
    <property type="entry name" value="RNA_pol_sigma_54"/>
</dbReference>
<dbReference type="InterPro" id="IPR007046">
    <property type="entry name" value="RNA_pol_sigma_54_core-bd"/>
</dbReference>
<comment type="similarity">
    <text evidence="1">Belongs to the sigma-54 factor family.</text>
</comment>
<dbReference type="InterPro" id="IPR007634">
    <property type="entry name" value="RNA_pol_sigma_54_DNA-bd"/>
</dbReference>
<dbReference type="GO" id="GO:0000428">
    <property type="term" value="C:DNA-directed RNA polymerase complex"/>
    <property type="evidence" value="ECO:0007669"/>
    <property type="project" value="UniProtKB-KW"/>
</dbReference>
<evidence type="ECO:0000256" key="1">
    <source>
        <dbReference type="ARBA" id="ARBA00008798"/>
    </source>
</evidence>
<keyword evidence="2" id="KW-0240">DNA-directed RNA polymerase</keyword>
<evidence type="ECO:0000259" key="11">
    <source>
        <dbReference type="Pfam" id="PF04963"/>
    </source>
</evidence>
<feature type="domain" description="RNA polymerase sigma factor 54 DNA-binding" evidence="10">
    <location>
        <begin position="341"/>
        <end position="498"/>
    </location>
</feature>
<dbReference type="NCBIfam" id="TIGR02395">
    <property type="entry name" value="rpoN_sigma"/>
    <property type="match status" value="1"/>
</dbReference>
<feature type="region of interest" description="Disordered" evidence="9">
    <location>
        <begin position="45"/>
        <end position="91"/>
    </location>
</feature>
<dbReference type="PROSITE" id="PS00718">
    <property type="entry name" value="SIGMA54_2"/>
    <property type="match status" value="1"/>
</dbReference>
<dbReference type="RefSeq" id="WP_146585028.1">
    <property type="nucleotide sequence ID" value="NZ_SJPO01000002.1"/>
</dbReference>
<evidence type="ECO:0000256" key="2">
    <source>
        <dbReference type="ARBA" id="ARBA00022478"/>
    </source>
</evidence>
<dbReference type="GO" id="GO:0006352">
    <property type="term" value="P:DNA-templated transcription initiation"/>
    <property type="evidence" value="ECO:0007669"/>
    <property type="project" value="InterPro"/>
</dbReference>
<reference evidence="12 13" key="1">
    <citation type="submission" date="2019-02" db="EMBL/GenBank/DDBJ databases">
        <title>Deep-cultivation of Planctomycetes and their phenomic and genomic characterization uncovers novel biology.</title>
        <authorList>
            <person name="Wiegand S."/>
            <person name="Jogler M."/>
            <person name="Boedeker C."/>
            <person name="Pinto D."/>
            <person name="Vollmers J."/>
            <person name="Rivas-Marin E."/>
            <person name="Kohn T."/>
            <person name="Peeters S.H."/>
            <person name="Heuer A."/>
            <person name="Rast P."/>
            <person name="Oberbeckmann S."/>
            <person name="Bunk B."/>
            <person name="Jeske O."/>
            <person name="Meyerdierks A."/>
            <person name="Storesund J.E."/>
            <person name="Kallscheuer N."/>
            <person name="Luecker S."/>
            <person name="Lage O.M."/>
            <person name="Pohl T."/>
            <person name="Merkel B.J."/>
            <person name="Hornburger P."/>
            <person name="Mueller R.-W."/>
            <person name="Bruemmer F."/>
            <person name="Labrenz M."/>
            <person name="Spormann A.M."/>
            <person name="Op Den Camp H."/>
            <person name="Overmann J."/>
            <person name="Amann R."/>
            <person name="Jetten M.S.M."/>
            <person name="Mascher T."/>
            <person name="Medema M.H."/>
            <person name="Devos D.P."/>
            <person name="Kaster A.-K."/>
            <person name="Ovreas L."/>
            <person name="Rohde M."/>
            <person name="Galperin M.Y."/>
            <person name="Jogler C."/>
        </authorList>
    </citation>
    <scope>NUCLEOTIDE SEQUENCE [LARGE SCALE GENOMIC DNA]</scope>
    <source>
        <strain evidence="12 13">Pla123a</strain>
    </source>
</reference>
<sequence>MRLSLGQQMQLAQKQVLAPRMIQSMEILQLPIMALQERIEQEMEDNPCLDLVEPSEDSDREEPVEEYESAEDGERELVVKEDANNEDDFERLINMADNLPDDYEERSRPSRGQMEADADRAHDAMANMVARPESLSDYLSHQLSWFEADDEVRKMADRIIYSLDSNGYLKTPLEELLPPLPADLNGDADALRVKQMAVAERALALVQHLDPPGVGARSLKECLRLQLTPGMPFYEELSTLIEMHLEDLENNRLPLISKKTGYSIELIQEAWEELRKLKPKPGADFSETSVPGVTPDVFVEKGDDGTYKVRLEDGQIPSLYISPYYRNLLRQAGGADDKTREYIKRKINAAQWLIESIEQRRGTLTRVAQAIVEHQTRFLDEGPEFIVPLKMQQIADRVGVHVTTVSRAVDDKWIQAPRGIYPLKRFFVGGTTGADGEDIAWDRVRLKLQEIVDEEDKKKPFSDDALVDELAKHGITVARRTVTKYRKAMDIPSSRQRRDWSKDED</sequence>
<dbReference type="GO" id="GO:0016779">
    <property type="term" value="F:nucleotidyltransferase activity"/>
    <property type="evidence" value="ECO:0007669"/>
    <property type="project" value="UniProtKB-KW"/>
</dbReference>
<keyword evidence="4" id="KW-0548">Nucleotidyltransferase</keyword>
<dbReference type="Proteomes" id="UP000318478">
    <property type="component" value="Unassembled WGS sequence"/>
</dbReference>
<dbReference type="PRINTS" id="PR00045">
    <property type="entry name" value="SIGMA54FCT"/>
</dbReference>
<dbReference type="AlphaFoldDB" id="A0A5C5YU27"/>
<feature type="compositionally biased region" description="Acidic residues" evidence="9">
    <location>
        <begin position="45"/>
        <end position="74"/>
    </location>
</feature>
<keyword evidence="8" id="KW-0804">Transcription</keyword>
<evidence type="ECO:0000256" key="3">
    <source>
        <dbReference type="ARBA" id="ARBA00022679"/>
    </source>
</evidence>
<dbReference type="PANTHER" id="PTHR32248:SF4">
    <property type="entry name" value="RNA POLYMERASE SIGMA-54 FACTOR"/>
    <property type="match status" value="1"/>
</dbReference>
<dbReference type="GO" id="GO:0001216">
    <property type="term" value="F:DNA-binding transcription activator activity"/>
    <property type="evidence" value="ECO:0007669"/>
    <property type="project" value="InterPro"/>
</dbReference>
<feature type="domain" description="RNA polymerase sigma factor 54 core-binding" evidence="11">
    <location>
        <begin position="125"/>
        <end position="325"/>
    </location>
</feature>
<evidence type="ECO:0000313" key="13">
    <source>
        <dbReference type="Proteomes" id="UP000318478"/>
    </source>
</evidence>
<evidence type="ECO:0000256" key="5">
    <source>
        <dbReference type="ARBA" id="ARBA00023015"/>
    </source>
</evidence>
<evidence type="ECO:0000313" key="12">
    <source>
        <dbReference type="EMBL" id="TWT78509.1"/>
    </source>
</evidence>
<evidence type="ECO:0000256" key="7">
    <source>
        <dbReference type="ARBA" id="ARBA00023125"/>
    </source>
</evidence>
<comment type="caution">
    <text evidence="12">The sequence shown here is derived from an EMBL/GenBank/DDBJ whole genome shotgun (WGS) entry which is preliminary data.</text>
</comment>
<name>A0A5C5YU27_9BACT</name>
<keyword evidence="5" id="KW-0805">Transcription regulation</keyword>
<organism evidence="12 13">
    <name type="scientific">Posidoniimonas polymericola</name>
    <dbReference type="NCBI Taxonomy" id="2528002"/>
    <lineage>
        <taxon>Bacteria</taxon>
        <taxon>Pseudomonadati</taxon>
        <taxon>Planctomycetota</taxon>
        <taxon>Planctomycetia</taxon>
        <taxon>Pirellulales</taxon>
        <taxon>Lacipirellulaceae</taxon>
        <taxon>Posidoniimonas</taxon>
    </lineage>
</organism>
<dbReference type="Gene3D" id="1.10.10.1330">
    <property type="entry name" value="RNA polymerase sigma-54 factor, core-binding domain"/>
    <property type="match status" value="1"/>
</dbReference>
<keyword evidence="7" id="KW-0238">DNA-binding</keyword>
<dbReference type="Gene3D" id="1.10.10.60">
    <property type="entry name" value="Homeodomain-like"/>
    <property type="match status" value="1"/>
</dbReference>
<gene>
    <name evidence="12" type="primary">rpoN</name>
    <name evidence="12" type="ORF">Pla123a_13020</name>
</gene>
<dbReference type="Pfam" id="PF04552">
    <property type="entry name" value="Sigma54_DBD"/>
    <property type="match status" value="1"/>
</dbReference>
<dbReference type="PIRSF" id="PIRSF000774">
    <property type="entry name" value="RpoN"/>
    <property type="match status" value="1"/>
</dbReference>
<evidence type="ECO:0000256" key="4">
    <source>
        <dbReference type="ARBA" id="ARBA00022695"/>
    </source>
</evidence>
<evidence type="ECO:0000256" key="6">
    <source>
        <dbReference type="ARBA" id="ARBA00023082"/>
    </source>
</evidence>
<dbReference type="GO" id="GO:0016987">
    <property type="term" value="F:sigma factor activity"/>
    <property type="evidence" value="ECO:0007669"/>
    <property type="project" value="UniProtKB-KW"/>
</dbReference>
<evidence type="ECO:0000256" key="9">
    <source>
        <dbReference type="SAM" id="MobiDB-lite"/>
    </source>
</evidence>
<keyword evidence="13" id="KW-1185">Reference proteome</keyword>
<evidence type="ECO:0000259" key="10">
    <source>
        <dbReference type="Pfam" id="PF04552"/>
    </source>
</evidence>
<dbReference type="Pfam" id="PF00309">
    <property type="entry name" value="Sigma54_AID"/>
    <property type="match status" value="1"/>
</dbReference>
<dbReference type="EMBL" id="SJPO01000002">
    <property type="protein sequence ID" value="TWT78509.1"/>
    <property type="molecule type" value="Genomic_DNA"/>
</dbReference>
<accession>A0A5C5YU27</accession>
<dbReference type="OrthoDB" id="9814402at2"/>
<evidence type="ECO:0000256" key="8">
    <source>
        <dbReference type="ARBA" id="ARBA00023163"/>
    </source>
</evidence>
<keyword evidence="6" id="KW-0731">Sigma factor</keyword>
<dbReference type="GO" id="GO:0003677">
    <property type="term" value="F:DNA binding"/>
    <property type="evidence" value="ECO:0007669"/>
    <property type="project" value="UniProtKB-KW"/>
</dbReference>
<dbReference type="Pfam" id="PF04963">
    <property type="entry name" value="Sigma54_CBD"/>
    <property type="match status" value="1"/>
</dbReference>
<protein>
    <submittedName>
        <fullName evidence="12">RNA polymerase sigma-54 factor</fullName>
    </submittedName>
</protein>
<keyword evidence="3" id="KW-0808">Transferase</keyword>
<dbReference type="InterPro" id="IPR038709">
    <property type="entry name" value="RpoN_core-bd_sf"/>
</dbReference>
<proteinExistence type="inferred from homology"/>
<dbReference type="PANTHER" id="PTHR32248">
    <property type="entry name" value="RNA POLYMERASE SIGMA-54 FACTOR"/>
    <property type="match status" value="1"/>
</dbReference>
<dbReference type="PROSITE" id="PS50044">
    <property type="entry name" value="SIGMA54_3"/>
    <property type="match status" value="1"/>
</dbReference>